<evidence type="ECO:0000256" key="3">
    <source>
        <dbReference type="ARBA" id="ARBA00022840"/>
    </source>
</evidence>
<dbReference type="PROSITE" id="PS00674">
    <property type="entry name" value="AAA"/>
    <property type="match status" value="1"/>
</dbReference>
<proteinExistence type="inferred from homology"/>
<dbReference type="PANTHER" id="PTHR23070">
    <property type="entry name" value="BCS1 AAA-TYPE ATPASE"/>
    <property type="match status" value="1"/>
</dbReference>
<dbReference type="EMBL" id="KV426372">
    <property type="protein sequence ID" value="KZV81738.1"/>
    <property type="molecule type" value="Genomic_DNA"/>
</dbReference>
<dbReference type="InterPro" id="IPR003960">
    <property type="entry name" value="ATPase_AAA_CS"/>
</dbReference>
<feature type="domain" description="AAA+ ATPase" evidence="6">
    <location>
        <begin position="37"/>
        <end position="184"/>
    </location>
</feature>
<evidence type="ECO:0000256" key="4">
    <source>
        <dbReference type="RuleBase" id="RU003651"/>
    </source>
</evidence>
<evidence type="ECO:0000313" key="7">
    <source>
        <dbReference type="EMBL" id="KZV81738.1"/>
    </source>
</evidence>
<sequence>RPMSSIVLEPGVKEMLINDCKDFLRSEDWYAERGIPFRRGYLLHGVPGSGKTSLIHSLAGELGLDIYVVSLSSKGMSDNTLNSLMGRVPTRCILLLEDLDAAFTRGVSRDATSTGAPPGGSSKTAAATETESDGSTLSLSGLLNSLDGVAAAEGRLLFATTNHIERLDPALSRPGRMDVWVNFTNATKWQAEGIFKCFFPSTHSAPLLSDVEIAELAKKFADAVPEGEMSVASLQGYLLKNKTRPRECVAEAAEWVIKERETKAKLKKEKEEKEKKEVRLTLPCGSFRLLTRCVEGGEGGRGEEGGELLSCFCVAID</sequence>
<keyword evidence="2 4" id="KW-0547">Nucleotide-binding</keyword>
<dbReference type="OrthoDB" id="10251412at2759"/>
<dbReference type="AlphaFoldDB" id="A0A165C3C6"/>
<keyword evidence="3 4" id="KW-0067">ATP-binding</keyword>
<organism evidence="7 8">
    <name type="scientific">Exidia glandulosa HHB12029</name>
    <dbReference type="NCBI Taxonomy" id="1314781"/>
    <lineage>
        <taxon>Eukaryota</taxon>
        <taxon>Fungi</taxon>
        <taxon>Dikarya</taxon>
        <taxon>Basidiomycota</taxon>
        <taxon>Agaricomycotina</taxon>
        <taxon>Agaricomycetes</taxon>
        <taxon>Auriculariales</taxon>
        <taxon>Exidiaceae</taxon>
        <taxon>Exidia</taxon>
    </lineage>
</organism>
<feature type="compositionally biased region" description="Polar residues" evidence="5">
    <location>
        <begin position="110"/>
        <end position="127"/>
    </location>
</feature>
<dbReference type="SUPFAM" id="SSF52540">
    <property type="entry name" value="P-loop containing nucleoside triphosphate hydrolases"/>
    <property type="match status" value="1"/>
</dbReference>
<dbReference type="InterPro" id="IPR003959">
    <property type="entry name" value="ATPase_AAA_core"/>
</dbReference>
<evidence type="ECO:0000256" key="5">
    <source>
        <dbReference type="SAM" id="MobiDB-lite"/>
    </source>
</evidence>
<gene>
    <name evidence="7" type="ORF">EXIGLDRAFT_628024</name>
</gene>
<dbReference type="SMART" id="SM00382">
    <property type="entry name" value="AAA"/>
    <property type="match status" value="1"/>
</dbReference>
<comment type="similarity">
    <text evidence="1">Belongs to the AAA ATPase family. BCS1 subfamily.</text>
</comment>
<feature type="region of interest" description="Disordered" evidence="5">
    <location>
        <begin position="109"/>
        <end position="131"/>
    </location>
</feature>
<keyword evidence="7" id="KW-0378">Hydrolase</keyword>
<dbReference type="Proteomes" id="UP000077266">
    <property type="component" value="Unassembled WGS sequence"/>
</dbReference>
<dbReference type="InterPro" id="IPR003593">
    <property type="entry name" value="AAA+_ATPase"/>
</dbReference>
<dbReference type="InterPro" id="IPR057495">
    <property type="entry name" value="AAA_lid_BCS1"/>
</dbReference>
<accession>A0A165C3C6</accession>
<dbReference type="InterPro" id="IPR050747">
    <property type="entry name" value="Mitochondrial_chaperone_BCS1"/>
</dbReference>
<evidence type="ECO:0000256" key="1">
    <source>
        <dbReference type="ARBA" id="ARBA00007448"/>
    </source>
</evidence>
<dbReference type="STRING" id="1314781.A0A165C3C6"/>
<reference evidence="7 8" key="1">
    <citation type="journal article" date="2016" name="Mol. Biol. Evol.">
        <title>Comparative Genomics of Early-Diverging Mushroom-Forming Fungi Provides Insights into the Origins of Lignocellulose Decay Capabilities.</title>
        <authorList>
            <person name="Nagy L.G."/>
            <person name="Riley R."/>
            <person name="Tritt A."/>
            <person name="Adam C."/>
            <person name="Daum C."/>
            <person name="Floudas D."/>
            <person name="Sun H."/>
            <person name="Yadav J.S."/>
            <person name="Pangilinan J."/>
            <person name="Larsson K.H."/>
            <person name="Matsuura K."/>
            <person name="Barry K."/>
            <person name="Labutti K."/>
            <person name="Kuo R."/>
            <person name="Ohm R.A."/>
            <person name="Bhattacharya S.S."/>
            <person name="Shirouzu T."/>
            <person name="Yoshinaga Y."/>
            <person name="Martin F.M."/>
            <person name="Grigoriev I.V."/>
            <person name="Hibbett D.S."/>
        </authorList>
    </citation>
    <scope>NUCLEOTIDE SEQUENCE [LARGE SCALE GENOMIC DNA]</scope>
    <source>
        <strain evidence="7 8">HHB12029</strain>
    </source>
</reference>
<evidence type="ECO:0000256" key="2">
    <source>
        <dbReference type="ARBA" id="ARBA00022741"/>
    </source>
</evidence>
<protein>
    <submittedName>
        <fullName evidence="7">p-loop containing nucleoside triphosphate hydrolase protein</fullName>
    </submittedName>
</protein>
<evidence type="ECO:0000259" key="6">
    <source>
        <dbReference type="SMART" id="SM00382"/>
    </source>
</evidence>
<dbReference type="GO" id="GO:0005524">
    <property type="term" value="F:ATP binding"/>
    <property type="evidence" value="ECO:0007669"/>
    <property type="project" value="UniProtKB-KW"/>
</dbReference>
<keyword evidence="8" id="KW-1185">Reference proteome</keyword>
<evidence type="ECO:0000313" key="8">
    <source>
        <dbReference type="Proteomes" id="UP000077266"/>
    </source>
</evidence>
<feature type="non-terminal residue" evidence="7">
    <location>
        <position position="1"/>
    </location>
</feature>
<dbReference type="InParanoid" id="A0A165C3C6"/>
<dbReference type="Pfam" id="PF25426">
    <property type="entry name" value="AAA_lid_BCS1"/>
    <property type="match status" value="1"/>
</dbReference>
<dbReference type="InterPro" id="IPR027417">
    <property type="entry name" value="P-loop_NTPase"/>
</dbReference>
<dbReference type="Gene3D" id="3.40.50.300">
    <property type="entry name" value="P-loop containing nucleotide triphosphate hydrolases"/>
    <property type="match status" value="1"/>
</dbReference>
<name>A0A165C3C6_EXIGL</name>
<dbReference type="GO" id="GO:0016887">
    <property type="term" value="F:ATP hydrolysis activity"/>
    <property type="evidence" value="ECO:0007669"/>
    <property type="project" value="InterPro"/>
</dbReference>
<dbReference type="Pfam" id="PF00004">
    <property type="entry name" value="AAA"/>
    <property type="match status" value="1"/>
</dbReference>